<dbReference type="PANTHER" id="PTHR46928">
    <property type="entry name" value="MESENCHYME-SPECIFIC CELL SURFACE GLYCOPROTEIN"/>
    <property type="match status" value="1"/>
</dbReference>
<keyword evidence="4" id="KW-1185">Reference proteome</keyword>
<keyword evidence="1" id="KW-1133">Transmembrane helix</keyword>
<dbReference type="InterPro" id="IPR052956">
    <property type="entry name" value="Mesenchyme-surface_protein"/>
</dbReference>
<evidence type="ECO:0000313" key="3">
    <source>
        <dbReference type="EMBL" id="SDT94397.1"/>
    </source>
</evidence>
<feature type="transmembrane region" description="Helical" evidence="1">
    <location>
        <begin position="9"/>
        <end position="29"/>
    </location>
</feature>
<reference evidence="4" key="1">
    <citation type="submission" date="2016-10" db="EMBL/GenBank/DDBJ databases">
        <authorList>
            <person name="Varghese N."/>
            <person name="Submissions S."/>
        </authorList>
    </citation>
    <scope>NUCLEOTIDE SEQUENCE [LARGE SCALE GENOMIC DNA]</scope>
    <source>
        <strain evidence="4">DSM 3384</strain>
    </source>
</reference>
<keyword evidence="1" id="KW-0472">Membrane</keyword>
<evidence type="ECO:0000313" key="4">
    <source>
        <dbReference type="Proteomes" id="UP000199608"/>
    </source>
</evidence>
<evidence type="ECO:0000256" key="1">
    <source>
        <dbReference type="SAM" id="Phobius"/>
    </source>
</evidence>
<dbReference type="InterPro" id="IPR055188">
    <property type="entry name" value="Choice_anch_I"/>
</dbReference>
<dbReference type="RefSeq" id="WP_092231364.1">
    <property type="nucleotide sequence ID" value="NZ_FNLL01000003.1"/>
</dbReference>
<proteinExistence type="predicted"/>
<evidence type="ECO:0000259" key="2">
    <source>
        <dbReference type="Pfam" id="PF22494"/>
    </source>
</evidence>
<name>A0A1H2EGZ9_9BACT</name>
<keyword evidence="1" id="KW-0812">Transmembrane</keyword>
<dbReference type="Proteomes" id="UP000199608">
    <property type="component" value="Unassembled WGS sequence"/>
</dbReference>
<organism evidence="3 4">
    <name type="scientific">Desulfobacula phenolica</name>
    <dbReference type="NCBI Taxonomy" id="90732"/>
    <lineage>
        <taxon>Bacteria</taxon>
        <taxon>Pseudomonadati</taxon>
        <taxon>Thermodesulfobacteriota</taxon>
        <taxon>Desulfobacteria</taxon>
        <taxon>Desulfobacterales</taxon>
        <taxon>Desulfobacteraceae</taxon>
        <taxon>Desulfobacula</taxon>
    </lineage>
</organism>
<dbReference type="Pfam" id="PF22494">
    <property type="entry name" value="choice_anch_I"/>
    <property type="match status" value="1"/>
</dbReference>
<accession>A0A1H2EGZ9</accession>
<dbReference type="AlphaFoldDB" id="A0A1H2EGZ9"/>
<dbReference type="PANTHER" id="PTHR46928:SF1">
    <property type="entry name" value="MESENCHYME-SPECIFIC CELL SURFACE GLYCOPROTEIN"/>
    <property type="match status" value="1"/>
</dbReference>
<dbReference type="Gene3D" id="2.130.10.10">
    <property type="entry name" value="YVTN repeat-like/Quinoprotein amine dehydrogenase"/>
    <property type="match status" value="2"/>
</dbReference>
<dbReference type="EMBL" id="FNLL01000003">
    <property type="protein sequence ID" value="SDT94397.1"/>
    <property type="molecule type" value="Genomic_DNA"/>
</dbReference>
<protein>
    <recommendedName>
        <fullName evidence="2">Choice-of-anchor I domain-containing protein</fullName>
    </recommendedName>
</protein>
<dbReference type="SUPFAM" id="SSF75011">
    <property type="entry name" value="3-carboxy-cis,cis-mucoante lactonizing enzyme"/>
    <property type="match status" value="1"/>
</dbReference>
<sequence length="544" mass="60029">MKNYPCQNLLSGIIFCTLLICTLFVVRVGSCSNLKNPDIGGGKILLYSTSGDFKGFANVGSLPDMVTFLPDGNCLISANEGEPNDNYSVDPKGSISIVKLDRNLKGLVQEVKTLTFDHLQVPDVRIKPGSTPDVDLEPEYIAINEDGSRAWVTLQENNAIAIVDLKAKKISNIKSLGYKKFERIDIDSKDGANVASAPDNIMGLYQPDTIATYRVDGVDYIVTANEGDDREYNDWEDYAKAISLKEKKKCKFSTQLEQDILNKKSKNKLRILKDMGLDANGVYTKLFLAGTRSFSIWDADCNQVYDSGEAFETYLAANYPDSFNTRVDNTKKQKDINKLKNDNIPYEKIGEKAYFWEGVDARSQKKGCEPEALALAKIGSETFAYIGLEKQGGFFIYNITNPKNPMFVDYINNIKYSSLPTQSGDLAPEGMSVFVQDKKHYLAIANELSGSISIYRLLNTGIAKKLASLNIGSFDANAAEILAYDSNGKQLFVTNGETKTVDIIDITSPDNPLKVGKIDFSEHAHSLQSVAVNNGLVAIAVKRK</sequence>
<feature type="domain" description="Choice-of-anchor I" evidence="2">
    <location>
        <begin position="37"/>
        <end position="456"/>
    </location>
</feature>
<dbReference type="InterPro" id="IPR015943">
    <property type="entry name" value="WD40/YVTN_repeat-like_dom_sf"/>
</dbReference>
<gene>
    <name evidence="3" type="ORF">SAMN04487931_103110</name>
</gene>